<dbReference type="PANTHER" id="PTHR44129">
    <property type="entry name" value="WD REPEAT-CONTAINING PROTEIN POP1"/>
    <property type="match status" value="1"/>
</dbReference>
<evidence type="ECO:0000256" key="1">
    <source>
        <dbReference type="ARBA" id="ARBA00022574"/>
    </source>
</evidence>
<evidence type="ECO:0000256" key="2">
    <source>
        <dbReference type="ARBA" id="ARBA00022737"/>
    </source>
</evidence>
<dbReference type="Pfam" id="PF00656">
    <property type="entry name" value="Peptidase_C14"/>
    <property type="match status" value="1"/>
</dbReference>
<dbReference type="PROSITE" id="PS50294">
    <property type="entry name" value="WD_REPEATS_REGION"/>
    <property type="match status" value="2"/>
</dbReference>
<feature type="repeat" description="WD" evidence="3">
    <location>
        <begin position="1030"/>
        <end position="1071"/>
    </location>
</feature>
<dbReference type="Gene3D" id="2.130.10.10">
    <property type="entry name" value="YVTN repeat-like/Quinoprotein amine dehydrogenase"/>
    <property type="match status" value="4"/>
</dbReference>
<keyword evidence="7" id="KW-1185">Reference proteome</keyword>
<comment type="caution">
    <text evidence="6">The sequence shown here is derived from an EMBL/GenBank/DDBJ whole genome shotgun (WGS) entry which is preliminary data.</text>
</comment>
<dbReference type="InterPro" id="IPR019775">
    <property type="entry name" value="WD40_repeat_CS"/>
</dbReference>
<dbReference type="SUPFAM" id="SSF82171">
    <property type="entry name" value="DPP6 N-terminal domain-like"/>
    <property type="match status" value="1"/>
</dbReference>
<dbReference type="SUPFAM" id="SSF52540">
    <property type="entry name" value="P-loop containing nucleoside triphosphate hydrolases"/>
    <property type="match status" value="1"/>
</dbReference>
<dbReference type="InterPro" id="IPR001680">
    <property type="entry name" value="WD40_rpt"/>
</dbReference>
<dbReference type="PROSITE" id="PS00678">
    <property type="entry name" value="WD_REPEATS_1"/>
    <property type="match status" value="1"/>
</dbReference>
<organism evidence="6 7">
    <name type="scientific">Streptomyces atrovirens</name>
    <dbReference type="NCBI Taxonomy" id="285556"/>
    <lineage>
        <taxon>Bacteria</taxon>
        <taxon>Bacillati</taxon>
        <taxon>Actinomycetota</taxon>
        <taxon>Actinomycetes</taxon>
        <taxon>Kitasatosporales</taxon>
        <taxon>Streptomycetaceae</taxon>
        <taxon>Streptomyces</taxon>
    </lineage>
</organism>
<keyword evidence="1 3" id="KW-0853">WD repeat</keyword>
<feature type="domain" description="Peptidase C14 caspase" evidence="4">
    <location>
        <begin position="34"/>
        <end position="199"/>
    </location>
</feature>
<dbReference type="InterPro" id="IPR011047">
    <property type="entry name" value="Quinoprotein_ADH-like_sf"/>
</dbReference>
<accession>A0ABW0E2N0</accession>
<name>A0ABW0E2N0_9ACTN</name>
<evidence type="ECO:0000259" key="5">
    <source>
        <dbReference type="Pfam" id="PF20703"/>
    </source>
</evidence>
<evidence type="ECO:0000313" key="6">
    <source>
        <dbReference type="EMBL" id="MFC5244010.1"/>
    </source>
</evidence>
<reference evidence="7" key="1">
    <citation type="journal article" date="2019" name="Int. J. Syst. Evol. Microbiol.">
        <title>The Global Catalogue of Microorganisms (GCM) 10K type strain sequencing project: providing services to taxonomists for standard genome sequencing and annotation.</title>
        <authorList>
            <consortium name="The Broad Institute Genomics Platform"/>
            <consortium name="The Broad Institute Genome Sequencing Center for Infectious Disease"/>
            <person name="Wu L."/>
            <person name="Ma J."/>
        </authorList>
    </citation>
    <scope>NUCLEOTIDE SEQUENCE [LARGE SCALE GENOMIC DNA]</scope>
    <source>
        <strain evidence="7">CGMCC 4.7131</strain>
    </source>
</reference>
<dbReference type="Pfam" id="PF20703">
    <property type="entry name" value="nSTAND1"/>
    <property type="match status" value="1"/>
</dbReference>
<dbReference type="InterPro" id="IPR050349">
    <property type="entry name" value="WD_LIS1/nudF_dynein_reg"/>
</dbReference>
<feature type="domain" description="Novel STAND NTPase 1" evidence="5">
    <location>
        <begin position="265"/>
        <end position="649"/>
    </location>
</feature>
<dbReference type="InterPro" id="IPR049052">
    <property type="entry name" value="nSTAND1"/>
</dbReference>
<dbReference type="PROSITE" id="PS50082">
    <property type="entry name" value="WD_REPEATS_2"/>
    <property type="match status" value="3"/>
</dbReference>
<dbReference type="Proteomes" id="UP001596035">
    <property type="component" value="Unassembled WGS sequence"/>
</dbReference>
<dbReference type="InterPro" id="IPR011600">
    <property type="entry name" value="Pept_C14_caspase"/>
</dbReference>
<dbReference type="Pfam" id="PF00400">
    <property type="entry name" value="WD40"/>
    <property type="match status" value="3"/>
</dbReference>
<keyword evidence="2" id="KW-0677">Repeat</keyword>
<dbReference type="InterPro" id="IPR027417">
    <property type="entry name" value="P-loop_NTPase"/>
</dbReference>
<sequence length="1484" mass="156857">MTAGGLAAPGARAVLCGTGSHVRGSELPDLPSVDTTLDDLRRTLIDVCGMDPGHVVRVPARAGAAEVVDAVEEASAAGGGPVLFYYVGHGLLGPRDDLYLATRDSRSARHIARSVSYRTVRDLLGAGGNGSLVVLDCCFSGRGGTPPSEGGARRAFASAAPRGSFLLSSASHYALSFAPEGEPHTLFTGRLLGLLNEGDPAGPPLLSADRLHAALDEAFADDARVDPARRSEGTLGSLVLARNRAYPPHPTGAGTAERPADLPCPYPGLEPYRTEDSAHFFGRGELTDRLIELVEEIPDGGQAVLVGASGAGKSSLLRAGLLAGLEARTTSPGPALLLPAPGPHPFRTLAEAWAGVTGRDTDEVRAELERGRFPAPSHGRPVCRLLVVDQFEEIFTRCGTPDERAAFVSLLTGDGPGPRPRIVLGLRADHYGSCLEHPGLERALARAQFTVPPLHEGELRAIVERPAAAVGMSLEPGLTDLLLHDLRAGRSAHDTATALPFLAHALRETWRGRSGAVLTLAGYRATGGIWQSVATATRRVYESLDDDGRTMMRRLLLCLVHLPPDGGAAVLRHRVPFGALPPGSDAIRDQLAGERLLTVDQDTAQIAHEALLRAWPLLREWIQQDAAVLLLRQQLGTAAGEWEAAGRDAAFLYRGSRLQAAAELDDQDELPEPEREFLAAGQAAATNELRRERRRTTLLKRALAAVAVALCLALVAAAVAVRQQRSAERQQRVAAARGLLAEANGLGTSDPRTALRLGLAAYALRPGADARRALFDTLAGSAFRGVSELPMTTRSDPVLAPGGRMLATRDEKGLTIRDTSRDPVPRTPLARLSCPFPEDDTEESVAFGGPGGRMLVAVCGDGEVRLWNLAGLPEDGGPRPAVTLRAKGVPDRTAGPAALALSPDGTTVASIGWSRYVGTGALVLWDVGDPRDPRQLAAMKPELPQPDSMQSDRVAFSPDGRLLATADTYGDLRLWDVSDPRSPRLRGKVEDAGGALAFHPDGDLLAVSSDRVVELVDIRSPGDPKVLDERTAHSNLVSSLDFSPDGRRLASAGWDRSVALWDVADPRDMTNEARLYGHSGFVDTTRFGANGRSLVSAGFGEVVHRDLSDVHPPRVLDVLPDGDELALAPDGTTLAVARGARIGLWDLSDPSDPRRLAELDNPVKDRYETVDGGTVVGTGDILADLDFSFDGTLLAAMNHARRVTLWDVSDPARPRVAGTVSGAHQGAVNPTLDFAPDRPLLAVNDLENVNVWDVSDPALPALAAATAPTSLRDVVFSPDGRRLLLVGTGLSLWDLSTDRVTSLSVDTRFYGGGARAAFSSYGDVVAAVATVPAATERPGVRVDLWDAGEDGAGHASGATDPMDAGRAKFTHLAFHPDGRLLAGAGEDGTVRLWSVADPERPHLAYSFSGHREGVDEVVLGGPHGRTMITTSAGLAYVVDLGAYPETAADTLGMACRAAGGGLTREEWEEQVPEAEFVETCPARG</sequence>
<dbReference type="SUPFAM" id="SSF50998">
    <property type="entry name" value="Quinoprotein alcohol dehydrogenase-like"/>
    <property type="match status" value="1"/>
</dbReference>
<evidence type="ECO:0000256" key="3">
    <source>
        <dbReference type="PROSITE-ProRule" id="PRU00221"/>
    </source>
</evidence>
<gene>
    <name evidence="6" type="ORF">ACFPWV_29550</name>
</gene>
<dbReference type="EMBL" id="JBHSKN010000027">
    <property type="protein sequence ID" value="MFC5244010.1"/>
    <property type="molecule type" value="Genomic_DNA"/>
</dbReference>
<evidence type="ECO:0000313" key="7">
    <source>
        <dbReference type="Proteomes" id="UP001596035"/>
    </source>
</evidence>
<dbReference type="Gene3D" id="3.40.50.1460">
    <property type="match status" value="1"/>
</dbReference>
<proteinExistence type="predicted"/>
<protein>
    <submittedName>
        <fullName evidence="6">Caspase family protein</fullName>
    </submittedName>
</protein>
<dbReference type="RefSeq" id="WP_344558512.1">
    <property type="nucleotide sequence ID" value="NZ_BAAATG010000011.1"/>
</dbReference>
<feature type="repeat" description="WD" evidence="3">
    <location>
        <begin position="954"/>
        <end position="985"/>
    </location>
</feature>
<dbReference type="SUPFAM" id="SSF50993">
    <property type="entry name" value="Peptidase/esterase 'gauge' domain"/>
    <property type="match status" value="1"/>
</dbReference>
<dbReference type="SMART" id="SM00320">
    <property type="entry name" value="WD40"/>
    <property type="match status" value="11"/>
</dbReference>
<dbReference type="InterPro" id="IPR015943">
    <property type="entry name" value="WD40/YVTN_repeat-like_dom_sf"/>
</dbReference>
<dbReference type="NCBIfam" id="NF047832">
    <property type="entry name" value="caspase_w_EACC1"/>
    <property type="match status" value="1"/>
</dbReference>
<evidence type="ECO:0000259" key="4">
    <source>
        <dbReference type="Pfam" id="PF00656"/>
    </source>
</evidence>
<feature type="repeat" description="WD" evidence="3">
    <location>
        <begin position="1362"/>
        <end position="1403"/>
    </location>
</feature>